<reference evidence="2 3" key="1">
    <citation type="submission" date="2020-10" db="EMBL/GenBank/DDBJ databases">
        <title>Ca. Dormibacterota MAGs.</title>
        <authorList>
            <person name="Montgomery K."/>
        </authorList>
    </citation>
    <scope>NUCLEOTIDE SEQUENCE [LARGE SCALE GENOMIC DNA]</scope>
    <source>
        <strain evidence="2">Mitchell_Peninsula_5</strain>
    </source>
</reference>
<dbReference type="Proteomes" id="UP000614410">
    <property type="component" value="Unassembled WGS sequence"/>
</dbReference>
<evidence type="ECO:0000313" key="2">
    <source>
        <dbReference type="EMBL" id="MBJ7608860.1"/>
    </source>
</evidence>
<organism evidence="2 3">
    <name type="scientific">Candidatus Amunia macphersoniae</name>
    <dbReference type="NCBI Taxonomy" id="3127014"/>
    <lineage>
        <taxon>Bacteria</taxon>
        <taxon>Bacillati</taxon>
        <taxon>Candidatus Dormiibacterota</taxon>
        <taxon>Candidatus Dormibacteria</taxon>
        <taxon>Candidatus Aeolococcales</taxon>
        <taxon>Candidatus Aeolococcaceae</taxon>
        <taxon>Candidatus Amunia</taxon>
    </lineage>
</organism>
<dbReference type="EMBL" id="JAEKNN010000025">
    <property type="protein sequence ID" value="MBJ7608860.1"/>
    <property type="molecule type" value="Genomic_DNA"/>
</dbReference>
<evidence type="ECO:0000313" key="3">
    <source>
        <dbReference type="Proteomes" id="UP000614410"/>
    </source>
</evidence>
<name>A0A934KMT0_9BACT</name>
<proteinExistence type="predicted"/>
<gene>
    <name evidence="2" type="ORF">JF887_05450</name>
</gene>
<feature type="region of interest" description="Disordered" evidence="1">
    <location>
        <begin position="17"/>
        <end position="45"/>
    </location>
</feature>
<sequence length="45" mass="5267">MVLVAMVTVFLNLDTERERPAREPRQHRGERDEDSVLMGDDPEQK</sequence>
<accession>A0A934KMT0</accession>
<comment type="caution">
    <text evidence="2">The sequence shown here is derived from an EMBL/GenBank/DDBJ whole genome shotgun (WGS) entry which is preliminary data.</text>
</comment>
<feature type="compositionally biased region" description="Basic and acidic residues" evidence="1">
    <location>
        <begin position="17"/>
        <end position="31"/>
    </location>
</feature>
<dbReference type="AlphaFoldDB" id="A0A934KMT0"/>
<evidence type="ECO:0000256" key="1">
    <source>
        <dbReference type="SAM" id="MobiDB-lite"/>
    </source>
</evidence>
<protein>
    <submittedName>
        <fullName evidence="2">Uncharacterized protein</fullName>
    </submittedName>
</protein>